<gene>
    <name evidence="1" type="ORF">H9926_05970</name>
</gene>
<dbReference type="EMBL" id="DWVS01000146">
    <property type="protein sequence ID" value="HJC87539.1"/>
    <property type="molecule type" value="Genomic_DNA"/>
</dbReference>
<dbReference type="AlphaFoldDB" id="A0A9D2TSY4"/>
<organism evidence="1 2">
    <name type="scientific">Candidatus Eisenbergiella intestinigallinarum</name>
    <dbReference type="NCBI Taxonomy" id="2838549"/>
    <lineage>
        <taxon>Bacteria</taxon>
        <taxon>Bacillati</taxon>
        <taxon>Bacillota</taxon>
        <taxon>Clostridia</taxon>
        <taxon>Lachnospirales</taxon>
        <taxon>Lachnospiraceae</taxon>
        <taxon>Eisenbergiella</taxon>
    </lineage>
</organism>
<reference evidence="1" key="2">
    <citation type="submission" date="2021-04" db="EMBL/GenBank/DDBJ databases">
        <authorList>
            <person name="Gilroy R."/>
        </authorList>
    </citation>
    <scope>NUCLEOTIDE SEQUENCE</scope>
    <source>
        <strain evidence="1">ChiBcec1-1630</strain>
    </source>
</reference>
<evidence type="ECO:0000313" key="2">
    <source>
        <dbReference type="Proteomes" id="UP000823922"/>
    </source>
</evidence>
<evidence type="ECO:0000313" key="1">
    <source>
        <dbReference type="EMBL" id="HJC87539.1"/>
    </source>
</evidence>
<sequence>MKISTEEIKELLKECAAQMEECRPQDFRQYIRLHSDKDCTDGQLAGAIRQLAEKGELIKIERGIYAKGDGTYSIRKKTVGYGESSFAIDIADCFADTAKRLELIVESVDVLNMGEADFSLLGEIRKIKEDMETISSGIYKNK</sequence>
<accession>A0A9D2TSY4</accession>
<name>A0A9D2TSY4_9FIRM</name>
<comment type="caution">
    <text evidence="1">The sequence shown here is derived from an EMBL/GenBank/DDBJ whole genome shotgun (WGS) entry which is preliminary data.</text>
</comment>
<dbReference type="Proteomes" id="UP000823922">
    <property type="component" value="Unassembled WGS sequence"/>
</dbReference>
<proteinExistence type="predicted"/>
<reference evidence="1" key="1">
    <citation type="journal article" date="2021" name="PeerJ">
        <title>Extensive microbial diversity within the chicken gut microbiome revealed by metagenomics and culture.</title>
        <authorList>
            <person name="Gilroy R."/>
            <person name="Ravi A."/>
            <person name="Getino M."/>
            <person name="Pursley I."/>
            <person name="Horton D.L."/>
            <person name="Alikhan N.F."/>
            <person name="Baker D."/>
            <person name="Gharbi K."/>
            <person name="Hall N."/>
            <person name="Watson M."/>
            <person name="Adriaenssens E.M."/>
            <person name="Foster-Nyarko E."/>
            <person name="Jarju S."/>
            <person name="Secka A."/>
            <person name="Antonio M."/>
            <person name="Oren A."/>
            <person name="Chaudhuri R.R."/>
            <person name="La Ragione R."/>
            <person name="Hildebrand F."/>
            <person name="Pallen M.J."/>
        </authorList>
    </citation>
    <scope>NUCLEOTIDE SEQUENCE</scope>
    <source>
        <strain evidence="1">ChiBcec1-1630</strain>
    </source>
</reference>
<protein>
    <submittedName>
        <fullName evidence="1">Uncharacterized protein</fullName>
    </submittedName>
</protein>